<comment type="caution">
    <text evidence="1">The sequence shown here is derived from an EMBL/GenBank/DDBJ whole genome shotgun (WGS) entry which is preliminary data.</text>
</comment>
<dbReference type="Proteomes" id="UP000308978">
    <property type="component" value="Unassembled WGS sequence"/>
</dbReference>
<sequence>MTEARGSCALLAEYARGVHYAFVEAVRRANEAVRQRDCYRRRAIDAECARRDAAGECPDIADDPCPRAFGLRCRACVEAVDKEARYL</sequence>
<reference evidence="1 2" key="1">
    <citation type="submission" date="2019-04" db="EMBL/GenBank/DDBJ databases">
        <title>Microbes associate with the intestines of laboratory mice.</title>
        <authorList>
            <person name="Navarre W."/>
            <person name="Wong E."/>
            <person name="Huang K.C."/>
            <person name="Tropini C."/>
            <person name="Ng K."/>
            <person name="Yu B."/>
        </authorList>
    </citation>
    <scope>NUCLEOTIDE SEQUENCE [LARGE SCALE GENOMIC DNA]</scope>
    <source>
        <strain evidence="1 2">NM80_B27</strain>
    </source>
</reference>
<dbReference type="AlphaFoldDB" id="A0A4V3WUR5"/>
<accession>A0A4V3WUR5</accession>
<evidence type="ECO:0000313" key="1">
    <source>
        <dbReference type="EMBL" id="THG36867.1"/>
    </source>
</evidence>
<protein>
    <submittedName>
        <fullName evidence="1">Uncharacterized protein</fullName>
    </submittedName>
</protein>
<dbReference type="EMBL" id="SSTJ01000010">
    <property type="protein sequence ID" value="THG36867.1"/>
    <property type="molecule type" value="Genomic_DNA"/>
</dbReference>
<name>A0A4V3WUR5_9ACTN</name>
<evidence type="ECO:0000313" key="2">
    <source>
        <dbReference type="Proteomes" id="UP000308978"/>
    </source>
</evidence>
<organism evidence="1 2">
    <name type="scientific">Adlercreutzia caecimuris</name>
    <dbReference type="NCBI Taxonomy" id="671266"/>
    <lineage>
        <taxon>Bacteria</taxon>
        <taxon>Bacillati</taxon>
        <taxon>Actinomycetota</taxon>
        <taxon>Coriobacteriia</taxon>
        <taxon>Eggerthellales</taxon>
        <taxon>Eggerthellaceae</taxon>
        <taxon>Adlercreutzia</taxon>
    </lineage>
</organism>
<proteinExistence type="predicted"/>
<dbReference type="RefSeq" id="WP_136434959.1">
    <property type="nucleotide sequence ID" value="NZ_SSTJ01000010.1"/>
</dbReference>
<gene>
    <name evidence="1" type="ORF">E5986_08170</name>
</gene>